<reference evidence="6 7" key="1">
    <citation type="submission" date="2024-01" db="EMBL/GenBank/DDBJ databases">
        <title>The genome of the rayed Mediterranean limpet Patella caerulea (Linnaeus, 1758).</title>
        <authorList>
            <person name="Anh-Thu Weber A."/>
            <person name="Halstead-Nussloch G."/>
        </authorList>
    </citation>
    <scope>NUCLEOTIDE SEQUENCE [LARGE SCALE GENOMIC DNA]</scope>
    <source>
        <strain evidence="6">AATW-2023a</strain>
        <tissue evidence="6">Whole specimen</tissue>
    </source>
</reference>
<feature type="transmembrane region" description="Helical" evidence="5">
    <location>
        <begin position="97"/>
        <end position="117"/>
    </location>
</feature>
<proteinExistence type="predicted"/>
<evidence type="ECO:0000313" key="7">
    <source>
        <dbReference type="Proteomes" id="UP001347796"/>
    </source>
</evidence>
<feature type="transmembrane region" description="Helical" evidence="5">
    <location>
        <begin position="21"/>
        <end position="47"/>
    </location>
</feature>
<evidence type="ECO:0000256" key="5">
    <source>
        <dbReference type="SAM" id="Phobius"/>
    </source>
</evidence>
<organism evidence="6 7">
    <name type="scientific">Patella caerulea</name>
    <name type="common">Rayed Mediterranean limpet</name>
    <dbReference type="NCBI Taxonomy" id="87958"/>
    <lineage>
        <taxon>Eukaryota</taxon>
        <taxon>Metazoa</taxon>
        <taxon>Spiralia</taxon>
        <taxon>Lophotrochozoa</taxon>
        <taxon>Mollusca</taxon>
        <taxon>Gastropoda</taxon>
        <taxon>Patellogastropoda</taxon>
        <taxon>Patelloidea</taxon>
        <taxon>Patellidae</taxon>
        <taxon>Patella</taxon>
    </lineage>
</organism>
<feature type="transmembrane region" description="Helical" evidence="5">
    <location>
        <begin position="129"/>
        <end position="150"/>
    </location>
</feature>
<dbReference type="InterPro" id="IPR004031">
    <property type="entry name" value="PMP22/EMP/MP20/Claudin"/>
</dbReference>
<dbReference type="Gene3D" id="1.20.140.150">
    <property type="match status" value="1"/>
</dbReference>
<dbReference type="PANTHER" id="PTHR21284:SF12">
    <property type="entry name" value="EG:80H7.2 PROTEIN"/>
    <property type="match status" value="1"/>
</dbReference>
<keyword evidence="3 5" id="KW-1133">Transmembrane helix</keyword>
<dbReference type="Pfam" id="PF00822">
    <property type="entry name" value="PMP22_Claudin"/>
    <property type="match status" value="1"/>
</dbReference>
<accession>A0AAN8J0P4</accession>
<dbReference type="AlphaFoldDB" id="A0AAN8J0P4"/>
<dbReference type="PANTHER" id="PTHR21284">
    <property type="entry name" value="EG:80H7.2 PROTEIN"/>
    <property type="match status" value="1"/>
</dbReference>
<evidence type="ECO:0000256" key="4">
    <source>
        <dbReference type="ARBA" id="ARBA00023136"/>
    </source>
</evidence>
<gene>
    <name evidence="6" type="ORF">SNE40_021695</name>
</gene>
<protein>
    <submittedName>
        <fullName evidence="6">Uncharacterized protein</fullName>
    </submittedName>
</protein>
<name>A0AAN8J0P4_PATCE</name>
<dbReference type="Proteomes" id="UP001347796">
    <property type="component" value="Unassembled WGS sequence"/>
</dbReference>
<evidence type="ECO:0000256" key="2">
    <source>
        <dbReference type="ARBA" id="ARBA00022692"/>
    </source>
</evidence>
<comment type="caution">
    <text evidence="6">The sequence shown here is derived from an EMBL/GenBank/DDBJ whole genome shotgun (WGS) entry which is preliminary data.</text>
</comment>
<evidence type="ECO:0000313" key="6">
    <source>
        <dbReference type="EMBL" id="KAK6167733.1"/>
    </source>
</evidence>
<evidence type="ECO:0000256" key="3">
    <source>
        <dbReference type="ARBA" id="ARBA00022989"/>
    </source>
</evidence>
<sequence>MHMTEKSESEVKIKLCDNASILAKLVSILLTLALGIHVIAVATSYWVMAYTGNDTLWHEGIWQSCYKNLYKTWVCAAYEVIHHGSKMPAWFHVTQTFSVFGILVLIPNILISVLYTLLPKLSGRKFAAILTIVLSLCAGSFITIAIIVFGAKYPQITQTAIPNYRQHFHFGFGFEIISAVICYVCSGMLFLELRNNIIL</sequence>
<comment type="subcellular location">
    <subcellularLocation>
        <location evidence="1">Membrane</location>
        <topology evidence="1">Multi-pass membrane protein</topology>
    </subcellularLocation>
</comment>
<dbReference type="EMBL" id="JAZGQO010000018">
    <property type="protein sequence ID" value="KAK6167733.1"/>
    <property type="molecule type" value="Genomic_DNA"/>
</dbReference>
<keyword evidence="2 5" id="KW-0812">Transmembrane</keyword>
<keyword evidence="4 5" id="KW-0472">Membrane</keyword>
<dbReference type="GO" id="GO:0016020">
    <property type="term" value="C:membrane"/>
    <property type="evidence" value="ECO:0007669"/>
    <property type="project" value="UniProtKB-SubCell"/>
</dbReference>
<feature type="transmembrane region" description="Helical" evidence="5">
    <location>
        <begin position="170"/>
        <end position="191"/>
    </location>
</feature>
<evidence type="ECO:0000256" key="1">
    <source>
        <dbReference type="ARBA" id="ARBA00004141"/>
    </source>
</evidence>
<keyword evidence="7" id="KW-1185">Reference proteome</keyword>